<feature type="domain" description="Phosphoribosyltransferase" evidence="1">
    <location>
        <begin position="10"/>
        <end position="174"/>
    </location>
</feature>
<dbReference type="AlphaFoldDB" id="K9Y2A7"/>
<dbReference type="HOGENOM" id="CLU_083583_0_0_3"/>
<dbReference type="InterPro" id="IPR000836">
    <property type="entry name" value="PRTase_dom"/>
</dbReference>
<accession>K9Y2A7</accession>
<reference evidence="3" key="1">
    <citation type="journal article" date="2013" name="Proc. Natl. Acad. Sci. U.S.A.">
        <title>Improving the coverage of the cyanobacterial phylum using diversity-driven genome sequencing.</title>
        <authorList>
            <person name="Shih P.M."/>
            <person name="Wu D."/>
            <person name="Latifi A."/>
            <person name="Axen S.D."/>
            <person name="Fewer D.P."/>
            <person name="Talla E."/>
            <person name="Calteau A."/>
            <person name="Cai F."/>
            <person name="Tandeau de Marsac N."/>
            <person name="Rippka R."/>
            <person name="Herdman M."/>
            <person name="Sivonen K."/>
            <person name="Coursin T."/>
            <person name="Laurent T."/>
            <person name="Goodwin L."/>
            <person name="Nolan M."/>
            <person name="Davenport K.W."/>
            <person name="Han C.S."/>
            <person name="Rubin E.M."/>
            <person name="Eisen J.A."/>
            <person name="Woyke T."/>
            <person name="Gugger M."/>
            <person name="Kerfeld C.A."/>
        </authorList>
    </citation>
    <scope>NUCLEOTIDE SEQUENCE [LARGE SCALE GENOMIC DNA]</scope>
    <source>
        <strain evidence="3">ATCC 29371 / PCC 7437</strain>
        <plasmid evidence="3">Plasmid pSTA7437.01</plasmid>
    </source>
</reference>
<evidence type="ECO:0000313" key="3">
    <source>
        <dbReference type="Proteomes" id="UP000010473"/>
    </source>
</evidence>
<proteinExistence type="predicted"/>
<evidence type="ECO:0000259" key="1">
    <source>
        <dbReference type="Pfam" id="PF00156"/>
    </source>
</evidence>
<keyword evidence="2" id="KW-0328">Glycosyltransferase</keyword>
<keyword evidence="2" id="KW-0808">Transferase</keyword>
<dbReference type="Gene3D" id="3.30.1310.20">
    <property type="entry name" value="PRTase-like"/>
    <property type="match status" value="1"/>
</dbReference>
<name>K9Y2A7_STAC7</name>
<dbReference type="Proteomes" id="UP000010473">
    <property type="component" value="Plasmid pSTA7437.01"/>
</dbReference>
<keyword evidence="3" id="KW-1185">Reference proteome</keyword>
<dbReference type="InterPro" id="IPR029057">
    <property type="entry name" value="PRTase-like"/>
</dbReference>
<dbReference type="Pfam" id="PF00156">
    <property type="entry name" value="Pribosyltran"/>
    <property type="match status" value="1"/>
</dbReference>
<protein>
    <submittedName>
        <fullName evidence="2">Phosphoribosyltransferase</fullName>
    </submittedName>
</protein>
<dbReference type="SUPFAM" id="SSF53271">
    <property type="entry name" value="PRTase-like"/>
    <property type="match status" value="1"/>
</dbReference>
<dbReference type="CDD" id="cd06223">
    <property type="entry name" value="PRTases_typeI"/>
    <property type="match status" value="1"/>
</dbReference>
<dbReference type="OrthoDB" id="9810066at2"/>
<dbReference type="EMBL" id="CP003654">
    <property type="protein sequence ID" value="AFZ38117.1"/>
    <property type="molecule type" value="Genomic_DNA"/>
</dbReference>
<gene>
    <name evidence="2" type="ordered locus">Sta7437_4661</name>
</gene>
<sequence length="229" mass="25591">MNRVFTNRQEAGRRLAQKLTAYANHPQAIVLGLPRGGVPVAYEIAKTLNLPLDVCLVKKLCLPDDPETAIGAIVEDELLPDYCGNITIINQNTTQIHGVDSEQIKAIAARAKVELRWRDRCYRSFRPMLKIPQRTVIVVDDGIATGQTMEAAVTVLKRHKPEKIIIATPVASKPAIEQLAAKVDDFVCLMKPKSLVAVGFWYEDFTQTKDREVCDLLSQQTYKTLAYQT</sequence>
<dbReference type="Gene3D" id="3.40.50.2020">
    <property type="match status" value="1"/>
</dbReference>
<geneLocation type="plasmid" evidence="2 3">
    <name>pSTA7437.01</name>
</geneLocation>
<dbReference type="RefSeq" id="WP_015212023.1">
    <property type="nucleotide sequence ID" value="NC_019765.1"/>
</dbReference>
<evidence type="ECO:0000313" key="2">
    <source>
        <dbReference type="EMBL" id="AFZ38117.1"/>
    </source>
</evidence>
<keyword evidence="2" id="KW-0614">Plasmid</keyword>
<dbReference type="GO" id="GO:0016757">
    <property type="term" value="F:glycosyltransferase activity"/>
    <property type="evidence" value="ECO:0007669"/>
    <property type="project" value="UniProtKB-KW"/>
</dbReference>
<organism evidence="2 3">
    <name type="scientific">Stanieria cyanosphaera (strain ATCC 29371 / PCC 7437)</name>
    <dbReference type="NCBI Taxonomy" id="111780"/>
    <lineage>
        <taxon>Bacteria</taxon>
        <taxon>Bacillati</taxon>
        <taxon>Cyanobacteriota</taxon>
        <taxon>Cyanophyceae</taxon>
        <taxon>Pleurocapsales</taxon>
        <taxon>Dermocarpellaceae</taxon>
        <taxon>Stanieria</taxon>
    </lineage>
</organism>
<dbReference type="KEGG" id="scs:Sta7437_4661"/>